<feature type="region of interest" description="Disordered" evidence="8">
    <location>
        <begin position="1"/>
        <end position="56"/>
    </location>
</feature>
<dbReference type="EMBL" id="CAMKVN010005123">
    <property type="protein sequence ID" value="CAI2188303.1"/>
    <property type="molecule type" value="Genomic_DNA"/>
</dbReference>
<evidence type="ECO:0000256" key="2">
    <source>
        <dbReference type="ARBA" id="ARBA00012923"/>
    </source>
</evidence>
<evidence type="ECO:0000313" key="12">
    <source>
        <dbReference type="Proteomes" id="UP001153678"/>
    </source>
</evidence>
<dbReference type="SUPFAM" id="SSF55729">
    <property type="entry name" value="Acyl-CoA N-acyltransferases (Nat)"/>
    <property type="match status" value="2"/>
</dbReference>
<feature type="region of interest" description="Disordered" evidence="8">
    <location>
        <begin position="78"/>
        <end position="121"/>
    </location>
</feature>
<keyword evidence="9" id="KW-1133">Transmembrane helix</keyword>
<dbReference type="Pfam" id="PF06212">
    <property type="entry name" value="GRIM-19"/>
    <property type="match status" value="1"/>
</dbReference>
<dbReference type="PROSITE" id="PS00976">
    <property type="entry name" value="NMT_2"/>
    <property type="match status" value="1"/>
</dbReference>
<organism evidence="11 12">
    <name type="scientific">Funneliformis geosporum</name>
    <dbReference type="NCBI Taxonomy" id="1117311"/>
    <lineage>
        <taxon>Eukaryota</taxon>
        <taxon>Fungi</taxon>
        <taxon>Fungi incertae sedis</taxon>
        <taxon>Mucoromycota</taxon>
        <taxon>Glomeromycotina</taxon>
        <taxon>Glomeromycetes</taxon>
        <taxon>Glomerales</taxon>
        <taxon>Glomeraceae</taxon>
        <taxon>Funneliformis</taxon>
    </lineage>
</organism>
<feature type="non-terminal residue" evidence="11">
    <location>
        <position position="1"/>
    </location>
</feature>
<evidence type="ECO:0000256" key="5">
    <source>
        <dbReference type="ARBA" id="ARBA00023315"/>
    </source>
</evidence>
<reference evidence="11" key="1">
    <citation type="submission" date="2022-08" db="EMBL/GenBank/DDBJ databases">
        <authorList>
            <person name="Kallberg Y."/>
            <person name="Tangrot J."/>
            <person name="Rosling A."/>
        </authorList>
    </citation>
    <scope>NUCLEOTIDE SEQUENCE</scope>
    <source>
        <strain evidence="11">Wild A</strain>
    </source>
</reference>
<accession>A0A9W4SYJ0</accession>
<dbReference type="EC" id="2.3.1.97" evidence="2"/>
<feature type="transmembrane region" description="Helical" evidence="9">
    <location>
        <begin position="491"/>
        <end position="510"/>
    </location>
</feature>
<evidence type="ECO:0000256" key="3">
    <source>
        <dbReference type="ARBA" id="ARBA00022240"/>
    </source>
</evidence>
<evidence type="ECO:0000256" key="7">
    <source>
        <dbReference type="ARBA" id="ARBA00031854"/>
    </source>
</evidence>
<dbReference type="Pfam" id="PF01233">
    <property type="entry name" value="NMT"/>
    <property type="match status" value="1"/>
</dbReference>
<dbReference type="OrthoDB" id="60315at2759"/>
<dbReference type="InterPro" id="IPR000903">
    <property type="entry name" value="NMT"/>
</dbReference>
<evidence type="ECO:0000256" key="9">
    <source>
        <dbReference type="SAM" id="Phobius"/>
    </source>
</evidence>
<comment type="caution">
    <text evidence="11">The sequence shown here is derived from an EMBL/GenBank/DDBJ whole genome shotgun (WGS) entry which is preliminary data.</text>
</comment>
<dbReference type="Gene3D" id="3.40.630.30">
    <property type="match status" value="1"/>
</dbReference>
<dbReference type="GO" id="GO:0004379">
    <property type="term" value="F:glycylpeptide N-tetradecanoyltransferase activity"/>
    <property type="evidence" value="ECO:0007669"/>
    <property type="project" value="UniProtKB-EC"/>
</dbReference>
<evidence type="ECO:0000256" key="1">
    <source>
        <dbReference type="ARBA" id="ARBA00009469"/>
    </source>
</evidence>
<dbReference type="Proteomes" id="UP001153678">
    <property type="component" value="Unassembled WGS sequence"/>
</dbReference>
<name>A0A9W4SYJ0_9GLOM</name>
<dbReference type="PANTHER" id="PTHR11377:SF5">
    <property type="entry name" value="GLYCYLPEPTIDE N-TETRADECANOYLTRANSFERASE"/>
    <property type="match status" value="1"/>
</dbReference>
<dbReference type="FunFam" id="3.40.630.30:FF:000042">
    <property type="entry name" value="Glycylpeptide N-tetradecanoyltransferase"/>
    <property type="match status" value="1"/>
</dbReference>
<proteinExistence type="inferred from homology"/>
<evidence type="ECO:0000256" key="8">
    <source>
        <dbReference type="SAM" id="MobiDB-lite"/>
    </source>
</evidence>
<dbReference type="InterPro" id="IPR022678">
    <property type="entry name" value="NMT_CS"/>
</dbReference>
<dbReference type="AlphaFoldDB" id="A0A9W4SYJ0"/>
<dbReference type="PANTHER" id="PTHR11377">
    <property type="entry name" value="N-MYRISTOYL TRANSFERASE"/>
    <property type="match status" value="1"/>
</dbReference>
<comment type="similarity">
    <text evidence="1">Belongs to the NMT family.</text>
</comment>
<keyword evidence="5" id="KW-0012">Acyltransferase</keyword>
<dbReference type="InterPro" id="IPR022676">
    <property type="entry name" value="NMT_N"/>
</dbReference>
<evidence type="ECO:0000259" key="10">
    <source>
        <dbReference type="Pfam" id="PF01233"/>
    </source>
</evidence>
<keyword evidence="12" id="KW-1185">Reference proteome</keyword>
<dbReference type="InterPro" id="IPR016181">
    <property type="entry name" value="Acyl_CoA_acyltransferase"/>
</dbReference>
<dbReference type="PROSITE" id="PS00975">
    <property type="entry name" value="NMT_1"/>
    <property type="match status" value="1"/>
</dbReference>
<gene>
    <name evidence="11" type="ORF">FWILDA_LOCUS13510</name>
</gene>
<keyword evidence="9" id="KW-0472">Membrane</keyword>
<feature type="compositionally biased region" description="Polar residues" evidence="8">
    <location>
        <begin position="39"/>
        <end position="52"/>
    </location>
</feature>
<evidence type="ECO:0000256" key="4">
    <source>
        <dbReference type="ARBA" id="ARBA00022679"/>
    </source>
</evidence>
<sequence>MDKDDHVFDAKGEGDTVDKLRAKQEKKDMKKAKKKAAKNSTGGSTEDTSAAVSTKELELQEKVRKLVNQLAIRDAIQPVSGSSSSQKQKDMSSHKFWSTQPVPKHGETIEDDGPIEPNTSHDQIRKEPYVLPKEFEWTTLDLNNEPELNELYTLLTNNYVEDDDAMFRFDYSGDFLKWALQPPGYLQLWHVGVRVSSNKKLVAFVSGIPADIRIYDSHQHLVEINFLCVHKKLRSKRLAPVLIKEITRRSHLQGIFQAVYTAGVVLPRPIAKARPMLKKDVPEVRALLNEYMSKFNFVPVFKTDDEVKHWILTREGVVWSFVVEDPETKKVTDFFSFYYLPSSVIGHQVHKTINAVYLFYYAVKESDEKAIKGRLQILMKDALILAKLKSVDVFNCLDLLENKLFIEDLKFGPGDGYLNYYMYNWRCREMGSEKVGVVMFIESTRDTTVSVNFFGPLIIMASTLQTQDLPRPGGFPAIRYKRNIPKRGPSGLVIFTGLTAISTLGFYWASQTIQELRELKRERIWSRIYLVPMLQAELDRDTYRRSQASLQREAEIMKDVPDWN</sequence>
<dbReference type="GO" id="GO:0005737">
    <property type="term" value="C:cytoplasm"/>
    <property type="evidence" value="ECO:0007669"/>
    <property type="project" value="TreeGrafter"/>
</dbReference>
<evidence type="ECO:0000313" key="11">
    <source>
        <dbReference type="EMBL" id="CAI2188303.1"/>
    </source>
</evidence>
<feature type="domain" description="Glycylpeptide N-tetradecanoyltransferase N-terminal" evidence="10">
    <location>
        <begin position="114"/>
        <end position="272"/>
    </location>
</feature>
<dbReference type="InterPro" id="IPR009346">
    <property type="entry name" value="GRIM-19"/>
</dbReference>
<protein>
    <recommendedName>
        <fullName evidence="3">Glycylpeptide N-tetradecanoyltransferase</fullName>
        <ecNumber evidence="2">2.3.1.97</ecNumber>
    </recommendedName>
    <alternativeName>
        <fullName evidence="6">Myristoyl-CoA:protein N-myristoyltransferase</fullName>
    </alternativeName>
    <alternativeName>
        <fullName evidence="7">Peptide N-myristoyltransferase</fullName>
    </alternativeName>
</protein>
<dbReference type="Gene3D" id="3.40.630.170">
    <property type="match status" value="1"/>
</dbReference>
<feature type="compositionally biased region" description="Basic and acidic residues" evidence="8">
    <location>
        <begin position="1"/>
        <end position="28"/>
    </location>
</feature>
<evidence type="ECO:0000256" key="6">
    <source>
        <dbReference type="ARBA" id="ARBA00031242"/>
    </source>
</evidence>
<keyword evidence="9" id="KW-0812">Transmembrane</keyword>
<keyword evidence="4" id="KW-0808">Transferase</keyword>